<keyword evidence="3" id="KW-0812">Transmembrane</keyword>
<evidence type="ECO:0000256" key="3">
    <source>
        <dbReference type="SAM" id="Phobius"/>
    </source>
</evidence>
<name>A0A1H1U051_9ACTN</name>
<dbReference type="AlphaFoldDB" id="A0A1H1U051"/>
<evidence type="ECO:0000256" key="1">
    <source>
        <dbReference type="SAM" id="Coils"/>
    </source>
</evidence>
<proteinExistence type="predicted"/>
<keyword evidence="5" id="KW-1185">Reference proteome</keyword>
<evidence type="ECO:0000256" key="2">
    <source>
        <dbReference type="SAM" id="MobiDB-lite"/>
    </source>
</evidence>
<keyword evidence="3" id="KW-0472">Membrane</keyword>
<evidence type="ECO:0000313" key="4">
    <source>
        <dbReference type="EMBL" id="SDS65880.1"/>
    </source>
</evidence>
<feature type="compositionally biased region" description="Low complexity" evidence="2">
    <location>
        <begin position="1"/>
        <end position="14"/>
    </location>
</feature>
<evidence type="ECO:0000313" key="5">
    <source>
        <dbReference type="Proteomes" id="UP000198859"/>
    </source>
</evidence>
<feature type="region of interest" description="Disordered" evidence="2">
    <location>
        <begin position="1"/>
        <end position="25"/>
    </location>
</feature>
<keyword evidence="1" id="KW-0175">Coiled coil</keyword>
<dbReference type="OrthoDB" id="3789140at2"/>
<protein>
    <submittedName>
        <fullName evidence="4">Uncharacterized protein</fullName>
    </submittedName>
</protein>
<dbReference type="EMBL" id="LT629757">
    <property type="protein sequence ID" value="SDS65880.1"/>
    <property type="molecule type" value="Genomic_DNA"/>
</dbReference>
<feature type="transmembrane region" description="Helical" evidence="3">
    <location>
        <begin position="54"/>
        <end position="75"/>
    </location>
</feature>
<accession>A0A1H1U051</accession>
<sequence>MAASRPHAPATAGRTTRRAPRRRRQRSVRVTFSVALLVVATGLVLASLPTGSALWTGLASVAALVLAWASLRVMWTEVLQSRQENARDRAAAAYAYQQLFATRAAEHAEFTSTMTERLARAHLSQRELEGRVARQQQRVDELEQAALARQAQEAEALSTWESDSRDSVVELAAWDEKVRDTMRAAAGRSRRQQA</sequence>
<keyword evidence="3" id="KW-1133">Transmembrane helix</keyword>
<reference evidence="5" key="1">
    <citation type="submission" date="2016-10" db="EMBL/GenBank/DDBJ databases">
        <authorList>
            <person name="Varghese N."/>
            <person name="Submissions S."/>
        </authorList>
    </citation>
    <scope>NUCLEOTIDE SEQUENCE [LARGE SCALE GENOMIC DNA]</scope>
    <source>
        <strain evidence="5">DSM 22127</strain>
    </source>
</reference>
<dbReference type="RefSeq" id="WP_091729901.1">
    <property type="nucleotide sequence ID" value="NZ_LT629757.1"/>
</dbReference>
<dbReference type="Proteomes" id="UP000198859">
    <property type="component" value="Chromosome I"/>
</dbReference>
<feature type="coiled-coil region" evidence="1">
    <location>
        <begin position="125"/>
        <end position="152"/>
    </location>
</feature>
<feature type="transmembrane region" description="Helical" evidence="3">
    <location>
        <begin position="27"/>
        <end position="48"/>
    </location>
</feature>
<organism evidence="4 5">
    <name type="scientific">Nocardioides scoriae</name>
    <dbReference type="NCBI Taxonomy" id="642780"/>
    <lineage>
        <taxon>Bacteria</taxon>
        <taxon>Bacillati</taxon>
        <taxon>Actinomycetota</taxon>
        <taxon>Actinomycetes</taxon>
        <taxon>Propionibacteriales</taxon>
        <taxon>Nocardioidaceae</taxon>
        <taxon>Nocardioides</taxon>
    </lineage>
</organism>
<feature type="compositionally biased region" description="Basic residues" evidence="2">
    <location>
        <begin position="15"/>
        <end position="25"/>
    </location>
</feature>
<dbReference type="STRING" id="642780.SAMN04488570_2381"/>
<gene>
    <name evidence="4" type="ORF">SAMN04488570_2381</name>
</gene>